<organism evidence="1 2">
    <name type="scientific">Cotesia congregata</name>
    <name type="common">Parasitoid wasp</name>
    <name type="synonym">Apanteles congregatus</name>
    <dbReference type="NCBI Taxonomy" id="51543"/>
    <lineage>
        <taxon>Eukaryota</taxon>
        <taxon>Metazoa</taxon>
        <taxon>Ecdysozoa</taxon>
        <taxon>Arthropoda</taxon>
        <taxon>Hexapoda</taxon>
        <taxon>Insecta</taxon>
        <taxon>Pterygota</taxon>
        <taxon>Neoptera</taxon>
        <taxon>Endopterygota</taxon>
        <taxon>Hymenoptera</taxon>
        <taxon>Apocrita</taxon>
        <taxon>Ichneumonoidea</taxon>
        <taxon>Braconidae</taxon>
        <taxon>Microgastrinae</taxon>
        <taxon>Cotesia</taxon>
    </lineage>
</organism>
<proteinExistence type="predicted"/>
<gene>
    <name evidence="1" type="ORF">HICCMSTLAB_LOCUS12462</name>
</gene>
<dbReference type="EMBL" id="CAJNRD030001124">
    <property type="protein sequence ID" value="CAG5106842.1"/>
    <property type="molecule type" value="Genomic_DNA"/>
</dbReference>
<dbReference type="AlphaFoldDB" id="A0A8J2MSA7"/>
<accession>A0A8J2MSA7</accession>
<name>A0A8J2MSA7_COTCN</name>
<reference evidence="1" key="1">
    <citation type="submission" date="2021-04" db="EMBL/GenBank/DDBJ databases">
        <authorList>
            <person name="Chebbi M.A.C M."/>
        </authorList>
    </citation>
    <scope>NUCLEOTIDE SEQUENCE</scope>
</reference>
<sequence length="115" mass="13307">MLLVVSSREDIEDTLTWDFYYLTLPKWWCANAHTTSLDDPLGSAREIGKLSELKDCKVSECVTKTKRKNNKKINICTLMDQSTSTICNILQRIRYFAMDALKDCPYIRRRSNPPA</sequence>
<dbReference type="Proteomes" id="UP000786811">
    <property type="component" value="Unassembled WGS sequence"/>
</dbReference>
<evidence type="ECO:0000313" key="1">
    <source>
        <dbReference type="EMBL" id="CAG5106842.1"/>
    </source>
</evidence>
<keyword evidence="2" id="KW-1185">Reference proteome</keyword>
<evidence type="ECO:0000313" key="2">
    <source>
        <dbReference type="Proteomes" id="UP000786811"/>
    </source>
</evidence>
<comment type="caution">
    <text evidence="1">The sequence shown here is derived from an EMBL/GenBank/DDBJ whole genome shotgun (WGS) entry which is preliminary data.</text>
</comment>
<protein>
    <submittedName>
        <fullName evidence="1">Uncharacterized protein</fullName>
    </submittedName>
</protein>